<keyword evidence="8 15" id="KW-0418">Kinase</keyword>
<reference evidence="15 16" key="1">
    <citation type="submission" date="2019-02" db="EMBL/GenBank/DDBJ databases">
        <title>Paenibacillus sp. nov., isolated from surface-sterilized tissue of Thalictrum simplex L.</title>
        <authorList>
            <person name="Tuo L."/>
        </authorList>
    </citation>
    <scope>NUCLEOTIDE SEQUENCE [LARGE SCALE GENOMIC DNA]</scope>
    <source>
        <strain evidence="15 16">N2SHLJ1</strain>
    </source>
</reference>
<dbReference type="InterPro" id="IPR003660">
    <property type="entry name" value="HAMP_dom"/>
</dbReference>
<dbReference type="GO" id="GO:0005886">
    <property type="term" value="C:plasma membrane"/>
    <property type="evidence" value="ECO:0007669"/>
    <property type="project" value="UniProtKB-SubCell"/>
</dbReference>
<keyword evidence="12" id="KW-0812">Transmembrane</keyword>
<dbReference type="SMART" id="SM00387">
    <property type="entry name" value="HATPase_c"/>
    <property type="match status" value="1"/>
</dbReference>
<evidence type="ECO:0000259" key="14">
    <source>
        <dbReference type="PROSITE" id="PS50885"/>
    </source>
</evidence>
<protein>
    <recommendedName>
        <fullName evidence="3">histidine kinase</fullName>
        <ecNumber evidence="3">2.7.13.3</ecNumber>
    </recommendedName>
</protein>
<evidence type="ECO:0000256" key="5">
    <source>
        <dbReference type="ARBA" id="ARBA00022553"/>
    </source>
</evidence>
<evidence type="ECO:0000259" key="13">
    <source>
        <dbReference type="PROSITE" id="PS50109"/>
    </source>
</evidence>
<dbReference type="CDD" id="cd06225">
    <property type="entry name" value="HAMP"/>
    <property type="match status" value="1"/>
</dbReference>
<dbReference type="PANTHER" id="PTHR34220">
    <property type="entry name" value="SENSOR HISTIDINE KINASE YPDA"/>
    <property type="match status" value="1"/>
</dbReference>
<dbReference type="OrthoDB" id="9809348at2"/>
<keyword evidence="16" id="KW-1185">Reference proteome</keyword>
<organism evidence="15 16">
    <name type="scientific">Paenibacillus thalictri</name>
    <dbReference type="NCBI Taxonomy" id="2527873"/>
    <lineage>
        <taxon>Bacteria</taxon>
        <taxon>Bacillati</taxon>
        <taxon>Bacillota</taxon>
        <taxon>Bacilli</taxon>
        <taxon>Bacillales</taxon>
        <taxon>Paenibacillaceae</taxon>
        <taxon>Paenibacillus</taxon>
    </lineage>
</organism>
<dbReference type="SUPFAM" id="SSF55874">
    <property type="entry name" value="ATPase domain of HSP90 chaperone/DNA topoisomerase II/histidine kinase"/>
    <property type="match status" value="1"/>
</dbReference>
<evidence type="ECO:0000313" key="15">
    <source>
        <dbReference type="EMBL" id="TBL69378.1"/>
    </source>
</evidence>
<evidence type="ECO:0000256" key="3">
    <source>
        <dbReference type="ARBA" id="ARBA00012438"/>
    </source>
</evidence>
<dbReference type="PROSITE" id="PS50885">
    <property type="entry name" value="HAMP"/>
    <property type="match status" value="1"/>
</dbReference>
<evidence type="ECO:0000256" key="6">
    <source>
        <dbReference type="ARBA" id="ARBA00022679"/>
    </source>
</evidence>
<evidence type="ECO:0000256" key="2">
    <source>
        <dbReference type="ARBA" id="ARBA00004651"/>
    </source>
</evidence>
<feature type="transmembrane region" description="Helical" evidence="12">
    <location>
        <begin position="290"/>
        <end position="310"/>
    </location>
</feature>
<evidence type="ECO:0000256" key="8">
    <source>
        <dbReference type="ARBA" id="ARBA00022777"/>
    </source>
</evidence>
<dbReference type="SUPFAM" id="SSF158472">
    <property type="entry name" value="HAMP domain-like"/>
    <property type="match status" value="1"/>
</dbReference>
<evidence type="ECO:0000256" key="7">
    <source>
        <dbReference type="ARBA" id="ARBA00022741"/>
    </source>
</evidence>
<dbReference type="Proteomes" id="UP000293142">
    <property type="component" value="Unassembled WGS sequence"/>
</dbReference>
<dbReference type="AlphaFoldDB" id="A0A4V2J336"/>
<dbReference type="Pfam" id="PF06580">
    <property type="entry name" value="His_kinase"/>
    <property type="match status" value="1"/>
</dbReference>
<name>A0A4V2J336_9BACL</name>
<dbReference type="PANTHER" id="PTHR34220:SF7">
    <property type="entry name" value="SENSOR HISTIDINE KINASE YPDA"/>
    <property type="match status" value="1"/>
</dbReference>
<dbReference type="EC" id="2.7.13.3" evidence="3"/>
<keyword evidence="7" id="KW-0547">Nucleotide-binding</keyword>
<dbReference type="EMBL" id="SIRE01000038">
    <property type="protein sequence ID" value="TBL69378.1"/>
    <property type="molecule type" value="Genomic_DNA"/>
</dbReference>
<keyword evidence="4" id="KW-1003">Cell membrane</keyword>
<feature type="transmembrane region" description="Helical" evidence="12">
    <location>
        <begin position="12"/>
        <end position="35"/>
    </location>
</feature>
<gene>
    <name evidence="15" type="ORF">EYB31_35920</name>
</gene>
<dbReference type="RefSeq" id="WP_131018397.1">
    <property type="nucleotide sequence ID" value="NZ_SIRE01000038.1"/>
</dbReference>
<evidence type="ECO:0000256" key="4">
    <source>
        <dbReference type="ARBA" id="ARBA00022475"/>
    </source>
</evidence>
<evidence type="ECO:0000256" key="1">
    <source>
        <dbReference type="ARBA" id="ARBA00000085"/>
    </source>
</evidence>
<dbReference type="GO" id="GO:0005524">
    <property type="term" value="F:ATP binding"/>
    <property type="evidence" value="ECO:0007669"/>
    <property type="project" value="UniProtKB-KW"/>
</dbReference>
<dbReference type="PROSITE" id="PS50109">
    <property type="entry name" value="HIS_KIN"/>
    <property type="match status" value="1"/>
</dbReference>
<dbReference type="Gene3D" id="6.10.340.10">
    <property type="match status" value="1"/>
</dbReference>
<comment type="catalytic activity">
    <reaction evidence="1">
        <text>ATP + protein L-histidine = ADP + protein N-phospho-L-histidine.</text>
        <dbReference type="EC" id="2.7.13.3"/>
    </reaction>
</comment>
<dbReference type="InterPro" id="IPR005467">
    <property type="entry name" value="His_kinase_dom"/>
</dbReference>
<keyword evidence="5" id="KW-0597">Phosphoprotein</keyword>
<evidence type="ECO:0000313" key="16">
    <source>
        <dbReference type="Proteomes" id="UP000293142"/>
    </source>
</evidence>
<keyword evidence="9" id="KW-0067">ATP-binding</keyword>
<comment type="caution">
    <text evidence="15">The sequence shown here is derived from an EMBL/GenBank/DDBJ whole genome shotgun (WGS) entry which is preliminary data.</text>
</comment>
<dbReference type="InterPro" id="IPR010559">
    <property type="entry name" value="Sig_transdc_His_kin_internal"/>
</dbReference>
<feature type="domain" description="HAMP" evidence="14">
    <location>
        <begin position="311"/>
        <end position="363"/>
    </location>
</feature>
<evidence type="ECO:0000256" key="9">
    <source>
        <dbReference type="ARBA" id="ARBA00022840"/>
    </source>
</evidence>
<dbReference type="InterPro" id="IPR036890">
    <property type="entry name" value="HATPase_C_sf"/>
</dbReference>
<comment type="subcellular location">
    <subcellularLocation>
        <location evidence="2">Cell membrane</location>
        <topology evidence="2">Multi-pass membrane protein</topology>
    </subcellularLocation>
</comment>
<accession>A0A4V2J336</accession>
<dbReference type="Pfam" id="PF02518">
    <property type="entry name" value="HATPase_c"/>
    <property type="match status" value="1"/>
</dbReference>
<keyword evidence="10" id="KW-0902">Two-component regulatory system</keyword>
<dbReference type="PRINTS" id="PR00344">
    <property type="entry name" value="BCTRLSENSOR"/>
</dbReference>
<dbReference type="InterPro" id="IPR004358">
    <property type="entry name" value="Sig_transdc_His_kin-like_C"/>
</dbReference>
<feature type="domain" description="Histidine kinase" evidence="13">
    <location>
        <begin position="479"/>
        <end position="592"/>
    </location>
</feature>
<dbReference type="GO" id="GO:0000155">
    <property type="term" value="F:phosphorelay sensor kinase activity"/>
    <property type="evidence" value="ECO:0007669"/>
    <property type="project" value="InterPro"/>
</dbReference>
<evidence type="ECO:0000256" key="11">
    <source>
        <dbReference type="ARBA" id="ARBA00023136"/>
    </source>
</evidence>
<dbReference type="Gene3D" id="3.30.565.10">
    <property type="entry name" value="Histidine kinase-like ATPase, C-terminal domain"/>
    <property type="match status" value="1"/>
</dbReference>
<keyword evidence="11 12" id="KW-0472">Membrane</keyword>
<dbReference type="InterPro" id="IPR050640">
    <property type="entry name" value="Bact_2-comp_sensor_kinase"/>
</dbReference>
<dbReference type="InterPro" id="IPR003594">
    <property type="entry name" value="HATPase_dom"/>
</dbReference>
<keyword evidence="6" id="KW-0808">Transferase</keyword>
<sequence length="592" mass="66324">MLKMMENIKLKSQLLLLICLSIGIIILLQIIYFSWFESINTRNYSQFLKDNLKQLEMKAVTYSKDINNIINITSFNELTFQFVNSQDIDDRLRLKNNMQVMIDSILLSNKSINGIIISDLDMINIGAYKREDFWVLNEVAKLYREGSIPRNQPTHYIFEGHESGKPFYVCVNKSFSSYQSGKDFITVVVYNADSFVSTVSGIKPNDNSLFLIADSHDNVIASNRAGLGPADVQQINDGFVQGKEQPSIAAFIGGKKPLAYEIPVETLNWRIIGITPDVEVTKDLSELKRFGALMGGIVILVLLGFGYTINKSMTAPITHMAHFMNSLGSNYSTRRFAIYSRNEISLLARTMNKMLDNIDTMTSEVVASQEKLYQAEIAKKQAQFAAFQSQVNPHFLYNTLDCIRSIALAREVPEIFEITTSMAKIFRYSIKENTDVKVGDELECIQDYFSIIQIRQSNRFALVCEVEPQVMNCLIPKMILQPIVENAVFHGLEQKKGPGVLTVRGYDSGGKLMFEIEDDGKGMPAETLSRLAASFAAWDVSEGQPVGRGSNGIGLINIDRRIKLLYGGKFGVTVNSSRDEGTKVVIVLPAIT</sequence>
<proteinExistence type="predicted"/>
<evidence type="ECO:0000256" key="12">
    <source>
        <dbReference type="SAM" id="Phobius"/>
    </source>
</evidence>
<evidence type="ECO:0000256" key="10">
    <source>
        <dbReference type="ARBA" id="ARBA00023012"/>
    </source>
</evidence>
<keyword evidence="12" id="KW-1133">Transmembrane helix</keyword>
<dbReference type="Pfam" id="PF00672">
    <property type="entry name" value="HAMP"/>
    <property type="match status" value="1"/>
</dbReference>